<organism evidence="2 3">
    <name type="scientific">Bordetella genomosp. 9</name>
    <dbReference type="NCBI Taxonomy" id="1416803"/>
    <lineage>
        <taxon>Bacteria</taxon>
        <taxon>Pseudomonadati</taxon>
        <taxon>Pseudomonadota</taxon>
        <taxon>Betaproteobacteria</taxon>
        <taxon>Burkholderiales</taxon>
        <taxon>Alcaligenaceae</taxon>
        <taxon>Bordetella</taxon>
    </lineage>
</organism>
<gene>
    <name evidence="2" type="ORF">CAL13_00250</name>
</gene>
<keyword evidence="3" id="KW-1185">Reference proteome</keyword>
<proteinExistence type="predicted"/>
<evidence type="ECO:0000313" key="2">
    <source>
        <dbReference type="EMBL" id="ARP88427.1"/>
    </source>
</evidence>
<accession>A0A1W6Z4Y6</accession>
<dbReference type="InterPro" id="IPR014991">
    <property type="entry name" value="DUF1840"/>
</dbReference>
<evidence type="ECO:0000256" key="1">
    <source>
        <dbReference type="SAM" id="MobiDB-lite"/>
    </source>
</evidence>
<dbReference type="AlphaFoldDB" id="A0A1W6Z4Y6"/>
<sequence length="114" mass="12325">MLISFRSKAGAEVLMLSDHAAPLLRAAGKVLPDKFPDRGVFTPEQLPQAIAGIEKAVALAPHHPEDQDADPDAPPVHPMARPVGLQQRAYPLLDLMKKAQTKGVNVTWESASSW</sequence>
<dbReference type="RefSeq" id="WP_086059130.1">
    <property type="nucleotide sequence ID" value="NZ_CP021109.1"/>
</dbReference>
<dbReference type="Proteomes" id="UP000194139">
    <property type="component" value="Chromosome"/>
</dbReference>
<evidence type="ECO:0000313" key="3">
    <source>
        <dbReference type="Proteomes" id="UP000194139"/>
    </source>
</evidence>
<feature type="region of interest" description="Disordered" evidence="1">
    <location>
        <begin position="60"/>
        <end position="80"/>
    </location>
</feature>
<dbReference type="OrthoDB" id="5296629at2"/>
<protein>
    <recommendedName>
        <fullName evidence="4">DUF1840 domain-containing protein</fullName>
    </recommendedName>
</protein>
<reference evidence="2 3" key="1">
    <citation type="submission" date="2017-05" db="EMBL/GenBank/DDBJ databases">
        <title>Complete and WGS of Bordetella genogroups.</title>
        <authorList>
            <person name="Spilker T."/>
            <person name="LiPuma J."/>
        </authorList>
    </citation>
    <scope>NUCLEOTIDE SEQUENCE [LARGE SCALE GENOMIC DNA]</scope>
    <source>
        <strain evidence="2 3">AU17164</strain>
    </source>
</reference>
<dbReference type="EMBL" id="CP021109">
    <property type="protein sequence ID" value="ARP88427.1"/>
    <property type="molecule type" value="Genomic_DNA"/>
</dbReference>
<evidence type="ECO:0008006" key="4">
    <source>
        <dbReference type="Google" id="ProtNLM"/>
    </source>
</evidence>
<dbReference type="Pfam" id="PF08895">
    <property type="entry name" value="DUF1840"/>
    <property type="match status" value="1"/>
</dbReference>
<name>A0A1W6Z4Y6_9BORD</name>